<evidence type="ECO:0000313" key="7">
    <source>
        <dbReference type="EMBL" id="CCG98251.1"/>
    </source>
</evidence>
<dbReference type="AlphaFoldDB" id="I0K298"/>
<evidence type="ECO:0000313" key="8">
    <source>
        <dbReference type="Proteomes" id="UP000011058"/>
    </source>
</evidence>
<evidence type="ECO:0000256" key="5">
    <source>
        <dbReference type="ARBA" id="ARBA00023136"/>
    </source>
</evidence>
<feature type="transmembrane region" description="Helical" evidence="6">
    <location>
        <begin position="112"/>
        <end position="133"/>
    </location>
</feature>
<organism evidence="7 8">
    <name type="scientific">Fibrella aestuarina BUZ 2</name>
    <dbReference type="NCBI Taxonomy" id="1166018"/>
    <lineage>
        <taxon>Bacteria</taxon>
        <taxon>Pseudomonadati</taxon>
        <taxon>Bacteroidota</taxon>
        <taxon>Cytophagia</taxon>
        <taxon>Cytophagales</taxon>
        <taxon>Spirosomataceae</taxon>
        <taxon>Fibrella</taxon>
    </lineage>
</organism>
<dbReference type="GO" id="GO:0042910">
    <property type="term" value="F:xenobiotic transmembrane transporter activity"/>
    <property type="evidence" value="ECO:0007669"/>
    <property type="project" value="InterPro"/>
</dbReference>
<evidence type="ECO:0000256" key="3">
    <source>
        <dbReference type="ARBA" id="ARBA00022692"/>
    </source>
</evidence>
<dbReference type="KEGG" id="fae:FAES_0237"/>
<feature type="transmembrane region" description="Helical" evidence="6">
    <location>
        <begin position="145"/>
        <end position="164"/>
    </location>
</feature>
<proteinExistence type="predicted"/>
<dbReference type="Pfam" id="PF01554">
    <property type="entry name" value="MatE"/>
    <property type="match status" value="1"/>
</dbReference>
<reference evidence="7 8" key="1">
    <citation type="journal article" date="2012" name="J. Bacteriol.">
        <title>Genome Sequence of Fibrella aestuarina BUZ 2T, a Filamentous Marine Bacterium.</title>
        <authorList>
            <person name="Filippini M."/>
            <person name="Qi W."/>
            <person name="Blom J."/>
            <person name="Goesmann A."/>
            <person name="Smits T.H."/>
            <person name="Bagheri H.C."/>
        </authorList>
    </citation>
    <scope>NUCLEOTIDE SEQUENCE [LARGE SCALE GENOMIC DNA]</scope>
    <source>
        <strain evidence="8">BUZ 2T</strain>
    </source>
</reference>
<dbReference type="GO" id="GO:0005886">
    <property type="term" value="C:plasma membrane"/>
    <property type="evidence" value="ECO:0007669"/>
    <property type="project" value="UniProtKB-SubCell"/>
</dbReference>
<protein>
    <submittedName>
        <fullName evidence="7">Polysaccharide biosynthesis protein</fullName>
    </submittedName>
</protein>
<keyword evidence="2" id="KW-1003">Cell membrane</keyword>
<feature type="transmembrane region" description="Helical" evidence="6">
    <location>
        <begin position="465"/>
        <end position="486"/>
    </location>
</feature>
<dbReference type="eggNOG" id="COG2244">
    <property type="taxonomic scope" value="Bacteria"/>
</dbReference>
<sequence length="533" mass="58860">MVYFCNVPGGTGYVPDETSTSLSAFKKLASDTALYGISTIAARSVNFLLAPIQTYAFKQPASLASNVTLYAWIGVLLTIYTLGLETAFFRFAARNKGAENEAERVQVFSRTLSIVATISAVATALILVFSVPLAQAMGYPDEVLFIQWAALLVGIDAIMAIPFARLRVEGRAKQFVIAKLINIGLNVLLNVFFVILCKDITEGDYLPQLQPLANFFYRPSIGPGYILLANLLANALYFLILRNAFRGFRFTLAWPEAKTLVTYAFPIMLTGLAAVLNNLTDRLFLREFLPDGFYPGQTAEDALGIYGQCFKLSVFISLAIQSFKFAAEPFFFGKAEDKNAPDLLARVTKWFVIVCVALWVAVSLNMDLAGLVLSKKYRVGLGVVPLLMLGNLFLGVYYNISFWFKLSDKTKYGTLITVVGLAVTFLLNWLLIPQLGYMGCAWAFLISSFVMMALCYVLGEKHYPVPYNVASAVGYVAGGGLLIYLASFIQIRNLWLSVPYHLALFGLFLSCVVAVEWDTIRPLVRRAKKSPTS</sequence>
<evidence type="ECO:0000256" key="4">
    <source>
        <dbReference type="ARBA" id="ARBA00022989"/>
    </source>
</evidence>
<dbReference type="EMBL" id="HE796683">
    <property type="protein sequence ID" value="CCG98251.1"/>
    <property type="molecule type" value="Genomic_DNA"/>
</dbReference>
<keyword evidence="8" id="KW-1185">Reference proteome</keyword>
<dbReference type="GO" id="GO:0015297">
    <property type="term" value="F:antiporter activity"/>
    <property type="evidence" value="ECO:0007669"/>
    <property type="project" value="InterPro"/>
</dbReference>
<dbReference type="InterPro" id="IPR002528">
    <property type="entry name" value="MATE_fam"/>
</dbReference>
<dbReference type="HOGENOM" id="CLU_022017_7_2_10"/>
<feature type="transmembrane region" description="Helical" evidence="6">
    <location>
        <begin position="216"/>
        <end position="240"/>
    </location>
</feature>
<keyword evidence="4 6" id="KW-1133">Transmembrane helix</keyword>
<keyword evidence="5 6" id="KW-0472">Membrane</keyword>
<keyword evidence="3 6" id="KW-0812">Transmembrane</keyword>
<dbReference type="PATRIC" id="fig|1166018.3.peg.242"/>
<feature type="transmembrane region" description="Helical" evidence="6">
    <location>
        <begin position="412"/>
        <end position="432"/>
    </location>
</feature>
<feature type="transmembrane region" description="Helical" evidence="6">
    <location>
        <begin position="260"/>
        <end position="279"/>
    </location>
</feature>
<dbReference type="STRING" id="1166018.FAES_0237"/>
<feature type="transmembrane region" description="Helical" evidence="6">
    <location>
        <begin position="33"/>
        <end position="57"/>
    </location>
</feature>
<feature type="transmembrane region" description="Helical" evidence="6">
    <location>
        <begin position="69"/>
        <end position="91"/>
    </location>
</feature>
<evidence type="ECO:0000256" key="1">
    <source>
        <dbReference type="ARBA" id="ARBA00004651"/>
    </source>
</evidence>
<feature type="transmembrane region" description="Helical" evidence="6">
    <location>
        <begin position="498"/>
        <end position="517"/>
    </location>
</feature>
<dbReference type="Proteomes" id="UP000011058">
    <property type="component" value="Chromosome"/>
</dbReference>
<feature type="transmembrane region" description="Helical" evidence="6">
    <location>
        <begin position="439"/>
        <end position="459"/>
    </location>
</feature>
<comment type="subcellular location">
    <subcellularLocation>
        <location evidence="1">Cell membrane</location>
        <topology evidence="1">Multi-pass membrane protein</topology>
    </subcellularLocation>
</comment>
<feature type="transmembrane region" description="Helical" evidence="6">
    <location>
        <begin position="176"/>
        <end position="196"/>
    </location>
</feature>
<evidence type="ECO:0000256" key="6">
    <source>
        <dbReference type="SAM" id="Phobius"/>
    </source>
</evidence>
<evidence type="ECO:0000256" key="2">
    <source>
        <dbReference type="ARBA" id="ARBA00022475"/>
    </source>
</evidence>
<dbReference type="PANTHER" id="PTHR30250">
    <property type="entry name" value="PST FAMILY PREDICTED COLANIC ACID TRANSPORTER"/>
    <property type="match status" value="1"/>
</dbReference>
<gene>
    <name evidence="7" type="primary">cap</name>
    <name evidence="7" type="ORF">FAES_0237</name>
</gene>
<feature type="transmembrane region" description="Helical" evidence="6">
    <location>
        <begin position="379"/>
        <end position="400"/>
    </location>
</feature>
<dbReference type="InterPro" id="IPR050833">
    <property type="entry name" value="Poly_Biosynth_Transport"/>
</dbReference>
<feature type="transmembrane region" description="Helical" evidence="6">
    <location>
        <begin position="350"/>
        <end position="372"/>
    </location>
</feature>
<accession>I0K298</accession>
<name>I0K298_9BACT</name>
<dbReference type="PANTHER" id="PTHR30250:SF11">
    <property type="entry name" value="O-ANTIGEN TRANSPORTER-RELATED"/>
    <property type="match status" value="1"/>
</dbReference>